<accession>A0A9D2MEH2</accession>
<organism evidence="1 2">
    <name type="scientific">Candidatus Faecalibacterium faecipullorum</name>
    <dbReference type="NCBI Taxonomy" id="2838578"/>
    <lineage>
        <taxon>Bacteria</taxon>
        <taxon>Bacillati</taxon>
        <taxon>Bacillota</taxon>
        <taxon>Clostridia</taxon>
        <taxon>Eubacteriales</taxon>
        <taxon>Oscillospiraceae</taxon>
        <taxon>Faecalibacterium</taxon>
    </lineage>
</organism>
<dbReference type="AlphaFoldDB" id="A0A9D2MEH2"/>
<dbReference type="NCBIfam" id="NF033436">
    <property type="entry name" value="SpoVM_broad"/>
    <property type="match status" value="1"/>
</dbReference>
<sequence length="27" mass="2999">MQVIVIKSPKCLAGLLRLVFGIRKEEG</sequence>
<evidence type="ECO:0000313" key="2">
    <source>
        <dbReference type="Proteomes" id="UP000824211"/>
    </source>
</evidence>
<reference evidence="1" key="1">
    <citation type="journal article" date="2021" name="PeerJ">
        <title>Extensive microbial diversity within the chicken gut microbiome revealed by metagenomics and culture.</title>
        <authorList>
            <person name="Gilroy R."/>
            <person name="Ravi A."/>
            <person name="Getino M."/>
            <person name="Pursley I."/>
            <person name="Horton D.L."/>
            <person name="Alikhan N.F."/>
            <person name="Baker D."/>
            <person name="Gharbi K."/>
            <person name="Hall N."/>
            <person name="Watson M."/>
            <person name="Adriaenssens E.M."/>
            <person name="Foster-Nyarko E."/>
            <person name="Jarju S."/>
            <person name="Secka A."/>
            <person name="Antonio M."/>
            <person name="Oren A."/>
            <person name="Chaudhuri R.R."/>
            <person name="La Ragione R."/>
            <person name="Hildebrand F."/>
            <person name="Pallen M.J."/>
        </authorList>
    </citation>
    <scope>NUCLEOTIDE SEQUENCE</scope>
    <source>
        <strain evidence="1">ChiHjej9B8-13557</strain>
    </source>
</reference>
<gene>
    <name evidence="1" type="primary">spoVM</name>
    <name evidence="1" type="ORF">H9771_02270</name>
</gene>
<comment type="caution">
    <text evidence="1">The sequence shown here is derived from an EMBL/GenBank/DDBJ whole genome shotgun (WGS) entry which is preliminary data.</text>
</comment>
<evidence type="ECO:0000313" key="1">
    <source>
        <dbReference type="EMBL" id="HJB58479.1"/>
    </source>
</evidence>
<protein>
    <submittedName>
        <fullName evidence="1">Stage V sporulation protein SpoVM</fullName>
    </submittedName>
</protein>
<dbReference type="Proteomes" id="UP000824211">
    <property type="component" value="Unassembled WGS sequence"/>
</dbReference>
<reference evidence="1" key="2">
    <citation type="submission" date="2021-04" db="EMBL/GenBank/DDBJ databases">
        <authorList>
            <person name="Gilroy R."/>
        </authorList>
    </citation>
    <scope>NUCLEOTIDE SEQUENCE</scope>
    <source>
        <strain evidence="1">ChiHjej9B8-13557</strain>
    </source>
</reference>
<name>A0A9D2MEH2_9FIRM</name>
<proteinExistence type="predicted"/>
<dbReference type="EMBL" id="DWXX01000041">
    <property type="protein sequence ID" value="HJB58479.1"/>
    <property type="molecule type" value="Genomic_DNA"/>
</dbReference>